<feature type="domain" description="N-acetylmuramoyl-L-alanine amidase" evidence="5">
    <location>
        <begin position="41"/>
        <end position="170"/>
    </location>
</feature>
<dbReference type="Gene3D" id="3.40.80.10">
    <property type="entry name" value="Peptidoglycan recognition protein-like"/>
    <property type="match status" value="1"/>
</dbReference>
<comment type="caution">
    <text evidence="6">The sequence shown here is derived from an EMBL/GenBank/DDBJ whole genome shotgun (WGS) entry which is preliminary data.</text>
</comment>
<dbReference type="SUPFAM" id="SSF55846">
    <property type="entry name" value="N-acetylmuramoyl-L-alanine amidase-like"/>
    <property type="match status" value="1"/>
</dbReference>
<accession>A0A9X3MV65</accession>
<dbReference type="Pfam" id="PF01510">
    <property type="entry name" value="Amidase_2"/>
    <property type="match status" value="1"/>
</dbReference>
<evidence type="ECO:0000259" key="5">
    <source>
        <dbReference type="SMART" id="SM00644"/>
    </source>
</evidence>
<evidence type="ECO:0000313" key="6">
    <source>
        <dbReference type="EMBL" id="MDA0163224.1"/>
    </source>
</evidence>
<dbReference type="CDD" id="cd06583">
    <property type="entry name" value="PGRP"/>
    <property type="match status" value="1"/>
</dbReference>
<dbReference type="InterPro" id="IPR002502">
    <property type="entry name" value="Amidase_domain"/>
</dbReference>
<evidence type="ECO:0000256" key="3">
    <source>
        <dbReference type="ARBA" id="ARBA00022801"/>
    </source>
</evidence>
<dbReference type="Proteomes" id="UP001149140">
    <property type="component" value="Unassembled WGS sequence"/>
</dbReference>
<dbReference type="InterPro" id="IPR051206">
    <property type="entry name" value="NAMLAA_amidase_2"/>
</dbReference>
<evidence type="ECO:0000256" key="2">
    <source>
        <dbReference type="ARBA" id="ARBA00011901"/>
    </source>
</evidence>
<dbReference type="InterPro" id="IPR036505">
    <property type="entry name" value="Amidase/PGRP_sf"/>
</dbReference>
<dbReference type="GO" id="GO:0008745">
    <property type="term" value="F:N-acetylmuramoyl-L-alanine amidase activity"/>
    <property type="evidence" value="ECO:0007669"/>
    <property type="project" value="UniProtKB-EC"/>
</dbReference>
<comment type="catalytic activity">
    <reaction evidence="1">
        <text>Hydrolyzes the link between N-acetylmuramoyl residues and L-amino acid residues in certain cell-wall glycopeptides.</text>
        <dbReference type="EC" id="3.5.1.28"/>
    </reaction>
</comment>
<keyword evidence="3" id="KW-0378">Hydrolase</keyword>
<dbReference type="GO" id="GO:0071555">
    <property type="term" value="P:cell wall organization"/>
    <property type="evidence" value="ECO:0007669"/>
    <property type="project" value="UniProtKB-KW"/>
</dbReference>
<dbReference type="GO" id="GO:0009254">
    <property type="term" value="P:peptidoglycan turnover"/>
    <property type="evidence" value="ECO:0007669"/>
    <property type="project" value="TreeGrafter"/>
</dbReference>
<dbReference type="SMART" id="SM00644">
    <property type="entry name" value="Ami_2"/>
    <property type="match status" value="1"/>
</dbReference>
<keyword evidence="4" id="KW-0961">Cell wall biogenesis/degradation</keyword>
<gene>
    <name evidence="6" type="ORF">OM076_23320</name>
</gene>
<dbReference type="RefSeq" id="WP_270042466.1">
    <property type="nucleotide sequence ID" value="NZ_JAPDOD010000023.1"/>
</dbReference>
<dbReference type="PANTHER" id="PTHR30417:SF1">
    <property type="entry name" value="N-ACETYLMURAMOYL-L-ALANINE AMIDASE AMID"/>
    <property type="match status" value="1"/>
</dbReference>
<proteinExistence type="predicted"/>
<protein>
    <recommendedName>
        <fullName evidence="2">N-acetylmuramoyl-L-alanine amidase</fullName>
        <ecNumber evidence="2">3.5.1.28</ecNumber>
    </recommendedName>
</protein>
<evidence type="ECO:0000313" key="7">
    <source>
        <dbReference type="Proteomes" id="UP001149140"/>
    </source>
</evidence>
<name>A0A9X3MV65_9ACTN</name>
<dbReference type="PANTHER" id="PTHR30417">
    <property type="entry name" value="N-ACETYLMURAMOYL-L-ALANINE AMIDASE AMID"/>
    <property type="match status" value="1"/>
</dbReference>
<dbReference type="EC" id="3.5.1.28" evidence="2"/>
<evidence type="ECO:0000256" key="1">
    <source>
        <dbReference type="ARBA" id="ARBA00001561"/>
    </source>
</evidence>
<organism evidence="6 7">
    <name type="scientific">Solirubrobacter ginsenosidimutans</name>
    <dbReference type="NCBI Taxonomy" id="490573"/>
    <lineage>
        <taxon>Bacteria</taxon>
        <taxon>Bacillati</taxon>
        <taxon>Actinomycetota</taxon>
        <taxon>Thermoleophilia</taxon>
        <taxon>Solirubrobacterales</taxon>
        <taxon>Solirubrobacteraceae</taxon>
        <taxon>Solirubrobacter</taxon>
    </lineage>
</organism>
<evidence type="ECO:0000256" key="4">
    <source>
        <dbReference type="ARBA" id="ARBA00023316"/>
    </source>
</evidence>
<dbReference type="GO" id="GO:0009253">
    <property type="term" value="P:peptidoglycan catabolic process"/>
    <property type="evidence" value="ECO:0007669"/>
    <property type="project" value="InterPro"/>
</dbReference>
<dbReference type="AlphaFoldDB" id="A0A9X3MV65"/>
<sequence length="204" mass="22666">MLAVLAAIFAAAVPQPTIVQKPIPFGAKRKQEMAAYAKRHYGIDSYRLTNPKVIVEHYTVTSTFQQTWNTFAPDTADAELHELPGTCAHYVIDRNGTIYQLVPRSIMCRHTVGLNYTAIGIEHVGASDAQVMDNARQLAASLRLTRWLRCTYDIGVDNVIGHAESLSSPYHKERVASLKHQTHGDMSHAAMQTYRSKLAQKGTC</sequence>
<keyword evidence="7" id="KW-1185">Reference proteome</keyword>
<reference evidence="6" key="1">
    <citation type="submission" date="2022-10" db="EMBL/GenBank/DDBJ databases">
        <title>The WGS of Solirubrobacter ginsenosidimutans DSM 21036.</title>
        <authorList>
            <person name="Jiang Z."/>
        </authorList>
    </citation>
    <scope>NUCLEOTIDE SEQUENCE</scope>
    <source>
        <strain evidence="6">DSM 21036</strain>
    </source>
</reference>
<dbReference type="EMBL" id="JAPDOD010000023">
    <property type="protein sequence ID" value="MDA0163224.1"/>
    <property type="molecule type" value="Genomic_DNA"/>
</dbReference>